<dbReference type="Proteomes" id="UP000076962">
    <property type="component" value="Unassembled WGS sequence"/>
</dbReference>
<dbReference type="AlphaFoldDB" id="A0A176S7U5"/>
<proteinExistence type="predicted"/>
<protein>
    <submittedName>
        <fullName evidence="2">Uncharacterized protein</fullName>
    </submittedName>
</protein>
<dbReference type="EMBL" id="LUTY01000029">
    <property type="protein sequence ID" value="OAD24057.1"/>
    <property type="molecule type" value="Genomic_DNA"/>
</dbReference>
<comment type="caution">
    <text evidence="2">The sequence shown here is derived from an EMBL/GenBank/DDBJ whole genome shotgun (WGS) entry which is preliminary data.</text>
</comment>
<evidence type="ECO:0000313" key="3">
    <source>
        <dbReference type="Proteomes" id="UP000076962"/>
    </source>
</evidence>
<feature type="compositionally biased region" description="Basic and acidic residues" evidence="1">
    <location>
        <begin position="102"/>
        <end position="114"/>
    </location>
</feature>
<feature type="compositionally biased region" description="Acidic residues" evidence="1">
    <location>
        <begin position="90"/>
        <end position="101"/>
    </location>
</feature>
<evidence type="ECO:0000313" key="2">
    <source>
        <dbReference type="EMBL" id="OAD24057.1"/>
    </source>
</evidence>
<accession>A0A176S7U5</accession>
<feature type="region of interest" description="Disordered" evidence="1">
    <location>
        <begin position="88"/>
        <end position="129"/>
    </location>
</feature>
<keyword evidence="3" id="KW-1185">Reference proteome</keyword>
<evidence type="ECO:0000256" key="1">
    <source>
        <dbReference type="SAM" id="MobiDB-lite"/>
    </source>
</evidence>
<sequence length="129" mass="15133">MKNKGIETMNDVIETMNDVYCHLRLPTSVQLNANQVEHALNTFFQQHPEVLDNIFMNSESHPENREQRTQVSLPYITKEKRDKILLSLMEESDDDSEDIDINEIKSARHSKNEDDYNFSSRTIENLHKP</sequence>
<organism evidence="2 3">
    <name type="scientific">Candidatus Thiomargarita nelsonii</name>
    <dbReference type="NCBI Taxonomy" id="1003181"/>
    <lineage>
        <taxon>Bacteria</taxon>
        <taxon>Pseudomonadati</taxon>
        <taxon>Pseudomonadota</taxon>
        <taxon>Gammaproteobacteria</taxon>
        <taxon>Thiotrichales</taxon>
        <taxon>Thiotrichaceae</taxon>
        <taxon>Thiomargarita</taxon>
    </lineage>
</organism>
<reference evidence="2 3" key="1">
    <citation type="submission" date="2016-05" db="EMBL/GenBank/DDBJ databases">
        <title>Single-cell genome of chain-forming Candidatus Thiomargarita nelsonii and comparison to other large sulfur-oxidizing bacteria.</title>
        <authorList>
            <person name="Winkel M."/>
            <person name="Salman V."/>
            <person name="Woyke T."/>
            <person name="Schulz-Vogt H."/>
            <person name="Richter M."/>
            <person name="Flood B."/>
            <person name="Bailey J."/>
            <person name="Amann R."/>
            <person name="Mussmann M."/>
        </authorList>
    </citation>
    <scope>NUCLEOTIDE SEQUENCE [LARGE SCALE GENOMIC DNA]</scope>
    <source>
        <strain evidence="2 3">THI036</strain>
    </source>
</reference>
<gene>
    <name evidence="2" type="ORF">THIOM_000093</name>
</gene>
<name>A0A176S7U5_9GAMM</name>